<dbReference type="Proteomes" id="UP000487117">
    <property type="component" value="Unassembled WGS sequence"/>
</dbReference>
<name>A0A7V8JNS1_STEMA</name>
<evidence type="ECO:0000313" key="1">
    <source>
        <dbReference type="EMBL" id="KAF1017681.1"/>
    </source>
</evidence>
<organism evidence="1 2">
    <name type="scientific">Stenotrophomonas maltophilia</name>
    <name type="common">Pseudomonas maltophilia</name>
    <name type="synonym">Xanthomonas maltophilia</name>
    <dbReference type="NCBI Taxonomy" id="40324"/>
    <lineage>
        <taxon>Bacteria</taxon>
        <taxon>Pseudomonadati</taxon>
        <taxon>Pseudomonadota</taxon>
        <taxon>Gammaproteobacteria</taxon>
        <taxon>Lysobacterales</taxon>
        <taxon>Lysobacteraceae</taxon>
        <taxon>Stenotrophomonas</taxon>
        <taxon>Stenotrophomonas maltophilia group</taxon>
    </lineage>
</organism>
<dbReference type="SUPFAM" id="SSF46955">
    <property type="entry name" value="Putative DNA-binding domain"/>
    <property type="match status" value="1"/>
</dbReference>
<accession>A0A7V8JNS1</accession>
<gene>
    <name evidence="1" type="ORF">GAK31_00949</name>
</gene>
<sequence>MAAGSPKGQNVNRSGLSAVFGVSLPTIDAWVRAGCPGVKVGSGKGGGWTFNTAEVVRWREQRAAEEASGDEVDDEAALRRRKLLANTVSDEHDALVKKQLVAPLAQVERAAGRVFAEVRTNLRSLPGRVVTQLIGETDEKRFRQVLLSEIDQVLESLASFDAFAAEDVGDDESGA</sequence>
<evidence type="ECO:0000313" key="2">
    <source>
        <dbReference type="Proteomes" id="UP000487117"/>
    </source>
</evidence>
<dbReference type="AlphaFoldDB" id="A0A7V8JNS1"/>
<dbReference type="InterPro" id="IPR036388">
    <property type="entry name" value="WH-like_DNA-bd_sf"/>
</dbReference>
<dbReference type="InterPro" id="IPR010906">
    <property type="entry name" value="Phage_lambda_Nu1_terminase-ssu"/>
</dbReference>
<dbReference type="Pfam" id="PF07471">
    <property type="entry name" value="Phage_Nu1"/>
    <property type="match status" value="1"/>
</dbReference>
<reference evidence="2" key="1">
    <citation type="journal article" date="2020" name="MBio">
        <title>Horizontal gene transfer to a defensive symbiont with a reduced genome amongst a multipartite beetle microbiome.</title>
        <authorList>
            <person name="Waterworth S.C."/>
            <person name="Florez L.V."/>
            <person name="Rees E.R."/>
            <person name="Hertweck C."/>
            <person name="Kaltenpoth M."/>
            <person name="Kwan J.C."/>
        </authorList>
    </citation>
    <scope>NUCLEOTIDE SEQUENCE [LARGE SCALE GENOMIC DNA]</scope>
</reference>
<proteinExistence type="predicted"/>
<dbReference type="EMBL" id="WNDS01000001">
    <property type="protein sequence ID" value="KAF1017681.1"/>
    <property type="molecule type" value="Genomic_DNA"/>
</dbReference>
<dbReference type="InterPro" id="IPR009061">
    <property type="entry name" value="DNA-bd_dom_put_sf"/>
</dbReference>
<dbReference type="Gene3D" id="1.10.10.10">
    <property type="entry name" value="Winged helix-like DNA-binding domain superfamily/Winged helix DNA-binding domain"/>
    <property type="match status" value="1"/>
</dbReference>
<protein>
    <recommendedName>
        <fullName evidence="3">DNA-packaging protein</fullName>
    </recommendedName>
</protein>
<comment type="caution">
    <text evidence="1">The sequence shown here is derived from an EMBL/GenBank/DDBJ whole genome shotgun (WGS) entry which is preliminary data.</text>
</comment>
<evidence type="ECO:0008006" key="3">
    <source>
        <dbReference type="Google" id="ProtNLM"/>
    </source>
</evidence>